<keyword evidence="7" id="KW-0067">ATP-binding</keyword>
<evidence type="ECO:0000256" key="4">
    <source>
        <dbReference type="ARBA" id="ARBA00022679"/>
    </source>
</evidence>
<dbReference type="SUPFAM" id="SSF48452">
    <property type="entry name" value="TPR-like"/>
    <property type="match status" value="1"/>
</dbReference>
<organism evidence="10 11">
    <name type="scientific">Neolewinella maritima</name>
    <dbReference type="NCBI Taxonomy" id="1383882"/>
    <lineage>
        <taxon>Bacteria</taxon>
        <taxon>Pseudomonadati</taxon>
        <taxon>Bacteroidota</taxon>
        <taxon>Saprospiria</taxon>
        <taxon>Saprospirales</taxon>
        <taxon>Lewinellaceae</taxon>
        <taxon>Neolewinella</taxon>
    </lineage>
</organism>
<keyword evidence="11" id="KW-1185">Reference proteome</keyword>
<dbReference type="SUPFAM" id="SSF55874">
    <property type="entry name" value="ATPase domain of HSP90 chaperone/DNA topoisomerase II/histidine kinase"/>
    <property type="match status" value="1"/>
</dbReference>
<keyword evidence="6" id="KW-0418">Kinase</keyword>
<reference evidence="10" key="1">
    <citation type="submission" date="2021-12" db="EMBL/GenBank/DDBJ databases">
        <authorList>
            <person name="Rodrigo-Torres L."/>
            <person name="Arahal R. D."/>
            <person name="Lucena T."/>
        </authorList>
    </citation>
    <scope>NUCLEOTIDE SEQUENCE</scope>
    <source>
        <strain evidence="10">CECT 8419</strain>
    </source>
</reference>
<evidence type="ECO:0000256" key="8">
    <source>
        <dbReference type="SAM" id="Phobius"/>
    </source>
</evidence>
<dbReference type="Proteomes" id="UP000837803">
    <property type="component" value="Unassembled WGS sequence"/>
</dbReference>
<evidence type="ECO:0000256" key="1">
    <source>
        <dbReference type="ARBA" id="ARBA00000085"/>
    </source>
</evidence>
<dbReference type="SMART" id="SM00387">
    <property type="entry name" value="HATPase_c"/>
    <property type="match status" value="1"/>
</dbReference>
<evidence type="ECO:0000256" key="5">
    <source>
        <dbReference type="ARBA" id="ARBA00022741"/>
    </source>
</evidence>
<sequence length="604" mass="68131">MHNQVVIFAIGLLLAPWTTVRSAPDRIAHGKEVVRAARLIRQARFDSAEHVLHAVYARLDKHGLLSTATGLQARLHLAYILERKGQYPEAVALLLPLVDEARAVRDGEVLAEAYLHMALIYEQQRQAQRCLEYLGRARSVIADYGLTEPLARLANRSASYERMFGNRDQALFYAYEGVRLGKRHAQPTDQATGHLLLSILLRLEDTAESERQLERAAELYLQAGGEIDYYVVLLNLSHVQITNGAYRKALQSNTKAMEFVRSAPEEVQELIHYTPTLHKYRGEIFQQLGEYDSAIYYLQLSHAGELKLAEELAAERVAEVESEYASEYNQQLIASQRMRLRSKQVREWWLSLVMLAILFGTAVLLALYRRLQRANASLAGAAEQLSQRNDALSASLSNEQLLLGEVHHRVKNNLQIIVGLLDRQLEDITDPAARAGLQSMSGRVFSMASVHQTLYQEGKLGEVNLLSHIKRLCRHFEAMAMQREPVQYTYRLDDLWLKLDTVIPLAMILNELLTNSYKYATQAGRILKINISLDVLDGVYELSYRDNGPGYPQGVLQDRSGGLGAYLLHGMARQLRGEIHTTNKQGAVTTIRFRVQSTSTVAMT</sequence>
<evidence type="ECO:0000256" key="2">
    <source>
        <dbReference type="ARBA" id="ARBA00012438"/>
    </source>
</evidence>
<evidence type="ECO:0000256" key="7">
    <source>
        <dbReference type="ARBA" id="ARBA00022840"/>
    </source>
</evidence>
<keyword evidence="3" id="KW-0597">Phosphoprotein</keyword>
<dbReference type="InterPro" id="IPR005467">
    <property type="entry name" value="His_kinase_dom"/>
</dbReference>
<comment type="caution">
    <text evidence="10">The sequence shown here is derived from an EMBL/GenBank/DDBJ whole genome shotgun (WGS) entry which is preliminary data.</text>
</comment>
<dbReference type="Pfam" id="PF07568">
    <property type="entry name" value="HisKA_2"/>
    <property type="match status" value="1"/>
</dbReference>
<feature type="domain" description="Histidine kinase" evidence="9">
    <location>
        <begin position="405"/>
        <end position="599"/>
    </location>
</feature>
<dbReference type="InterPro" id="IPR011495">
    <property type="entry name" value="Sig_transdc_His_kin_sub2_dim/P"/>
</dbReference>
<dbReference type="InterPro" id="IPR003594">
    <property type="entry name" value="HATPase_dom"/>
</dbReference>
<evidence type="ECO:0000313" key="11">
    <source>
        <dbReference type="Proteomes" id="UP000837803"/>
    </source>
</evidence>
<evidence type="ECO:0000313" key="10">
    <source>
        <dbReference type="EMBL" id="CAH1002060.1"/>
    </source>
</evidence>
<feature type="transmembrane region" description="Helical" evidence="8">
    <location>
        <begin position="348"/>
        <end position="368"/>
    </location>
</feature>
<dbReference type="InterPro" id="IPR036890">
    <property type="entry name" value="HATPase_C_sf"/>
</dbReference>
<dbReference type="Gene3D" id="1.25.40.10">
    <property type="entry name" value="Tetratricopeptide repeat domain"/>
    <property type="match status" value="2"/>
</dbReference>
<dbReference type="Pfam" id="PF02518">
    <property type="entry name" value="HATPase_c"/>
    <property type="match status" value="1"/>
</dbReference>
<keyword evidence="5" id="KW-0547">Nucleotide-binding</keyword>
<dbReference type="InterPro" id="IPR011990">
    <property type="entry name" value="TPR-like_helical_dom_sf"/>
</dbReference>
<evidence type="ECO:0000259" key="9">
    <source>
        <dbReference type="PROSITE" id="PS50109"/>
    </source>
</evidence>
<gene>
    <name evidence="10" type="ORF">LEM8419_02975</name>
</gene>
<keyword evidence="8" id="KW-0472">Membrane</keyword>
<dbReference type="PROSITE" id="PS50109">
    <property type="entry name" value="HIS_KIN"/>
    <property type="match status" value="1"/>
</dbReference>
<dbReference type="Gene3D" id="3.30.450.20">
    <property type="entry name" value="PAS domain"/>
    <property type="match status" value="1"/>
</dbReference>
<keyword evidence="4" id="KW-0808">Transferase</keyword>
<evidence type="ECO:0000256" key="6">
    <source>
        <dbReference type="ARBA" id="ARBA00022777"/>
    </source>
</evidence>
<dbReference type="Gene3D" id="3.30.565.10">
    <property type="entry name" value="Histidine kinase-like ATPase, C-terminal domain"/>
    <property type="match status" value="1"/>
</dbReference>
<keyword evidence="8" id="KW-1133">Transmembrane helix</keyword>
<dbReference type="EMBL" id="CAKLPZ010000004">
    <property type="protein sequence ID" value="CAH1002060.1"/>
    <property type="molecule type" value="Genomic_DNA"/>
</dbReference>
<comment type="catalytic activity">
    <reaction evidence="1">
        <text>ATP + protein L-histidine = ADP + protein N-phospho-L-histidine.</text>
        <dbReference type="EC" id="2.7.13.3"/>
    </reaction>
</comment>
<name>A0ABM9B581_9BACT</name>
<dbReference type="PANTHER" id="PTHR41523:SF8">
    <property type="entry name" value="ETHYLENE RESPONSE SENSOR PROTEIN"/>
    <property type="match status" value="1"/>
</dbReference>
<proteinExistence type="predicted"/>
<evidence type="ECO:0000256" key="3">
    <source>
        <dbReference type="ARBA" id="ARBA00022553"/>
    </source>
</evidence>
<accession>A0ABM9B581</accession>
<protein>
    <recommendedName>
        <fullName evidence="2">histidine kinase</fullName>
        <ecNumber evidence="2">2.7.13.3</ecNumber>
    </recommendedName>
</protein>
<keyword evidence="8" id="KW-0812">Transmembrane</keyword>
<dbReference type="PANTHER" id="PTHR41523">
    <property type="entry name" value="TWO-COMPONENT SYSTEM SENSOR PROTEIN"/>
    <property type="match status" value="1"/>
</dbReference>
<dbReference type="EC" id="2.7.13.3" evidence="2"/>